<evidence type="ECO:0000313" key="2">
    <source>
        <dbReference type="EMBL" id="AZR07296.1"/>
    </source>
</evidence>
<protein>
    <submittedName>
        <fullName evidence="2">Uncharacterized protein</fullName>
    </submittedName>
</protein>
<feature type="transmembrane region" description="Helical" evidence="1">
    <location>
        <begin position="35"/>
        <end position="52"/>
    </location>
</feature>
<evidence type="ECO:0000313" key="3">
    <source>
        <dbReference type="Proteomes" id="UP000275951"/>
    </source>
</evidence>
<sequence>MTGFSVAKRRWAFVSWGVSTLLLLSTAIFRDYAVIFVAIAVVLSATALWLFVSSEKSNES</sequence>
<gene>
    <name evidence="2" type="ORF">EBQ10_08345</name>
</gene>
<dbReference type="RefSeq" id="WP_108726285.1">
    <property type="nucleotide sequence ID" value="NZ_CP029004.1"/>
</dbReference>
<reference evidence="2 3" key="1">
    <citation type="submission" date="2018-11" db="EMBL/GenBank/DDBJ databases">
        <title>Multidrug-resistant genes are associated with an 42-kb island TGI1 carrying a complex class 1 integron in a Trueperella pyogenes.</title>
        <authorList>
            <person name="Dong W."/>
        </authorList>
    </citation>
    <scope>NUCLEOTIDE SEQUENCE [LARGE SCALE GENOMIC DNA]</scope>
    <source>
        <strain evidence="2 3">TP4</strain>
    </source>
</reference>
<name>A0A3S9QMX0_9ACTO</name>
<keyword evidence="1" id="KW-1133">Transmembrane helix</keyword>
<keyword evidence="1" id="KW-0812">Transmembrane</keyword>
<proteinExistence type="predicted"/>
<dbReference type="Proteomes" id="UP000275951">
    <property type="component" value="Chromosome"/>
</dbReference>
<dbReference type="EMBL" id="CP033905">
    <property type="protein sequence ID" value="AZR07296.1"/>
    <property type="molecule type" value="Genomic_DNA"/>
</dbReference>
<accession>A0A3S9QMX0</accession>
<keyword evidence="1" id="KW-0472">Membrane</keyword>
<feature type="transmembrane region" description="Helical" evidence="1">
    <location>
        <begin position="12"/>
        <end position="29"/>
    </location>
</feature>
<evidence type="ECO:0000256" key="1">
    <source>
        <dbReference type="SAM" id="Phobius"/>
    </source>
</evidence>
<dbReference type="AlphaFoldDB" id="A0A3S9QMX0"/>
<organism evidence="2 3">
    <name type="scientific">Trueperella pyogenes</name>
    <dbReference type="NCBI Taxonomy" id="1661"/>
    <lineage>
        <taxon>Bacteria</taxon>
        <taxon>Bacillati</taxon>
        <taxon>Actinomycetota</taxon>
        <taxon>Actinomycetes</taxon>
        <taxon>Actinomycetales</taxon>
        <taxon>Actinomycetaceae</taxon>
        <taxon>Trueperella</taxon>
    </lineage>
</organism>